<dbReference type="PROSITE" id="PS50200">
    <property type="entry name" value="RA"/>
    <property type="match status" value="1"/>
</dbReference>
<dbReference type="FunFam" id="3.30.1520.10:FF:000003">
    <property type="entry name" value="sorting nexin-27 isoform X2"/>
    <property type="match status" value="1"/>
</dbReference>
<feature type="region of interest" description="Disordered" evidence="6">
    <location>
        <begin position="1"/>
        <end position="24"/>
    </location>
</feature>
<keyword evidence="11" id="KW-1185">Reference proteome</keyword>
<dbReference type="GO" id="GO:0032266">
    <property type="term" value="F:phosphatidylinositol-3-phosphate binding"/>
    <property type="evidence" value="ECO:0007669"/>
    <property type="project" value="InterPro"/>
</dbReference>
<protein>
    <submittedName>
        <fullName evidence="10">SNX27 protein</fullName>
    </submittedName>
</protein>
<keyword evidence="5" id="KW-0472">Membrane</keyword>
<evidence type="ECO:0000256" key="5">
    <source>
        <dbReference type="ARBA" id="ARBA00023136"/>
    </source>
</evidence>
<comment type="subcellular location">
    <subcellularLocation>
        <location evidence="2">Early endosome</location>
    </subcellularLocation>
    <subcellularLocation>
        <location evidence="1">Endomembrane system</location>
        <topology evidence="1">Peripheral membrane protein</topology>
    </subcellularLocation>
</comment>
<dbReference type="PANTHER" id="PTHR12431">
    <property type="entry name" value="SORTING NEXIN 17 AND 27"/>
    <property type="match status" value="1"/>
</dbReference>
<feature type="domain" description="Ras-associating" evidence="9">
    <location>
        <begin position="232"/>
        <end position="321"/>
    </location>
</feature>
<evidence type="ECO:0000256" key="6">
    <source>
        <dbReference type="SAM" id="MobiDB-lite"/>
    </source>
</evidence>
<dbReference type="GO" id="GO:0032456">
    <property type="term" value="P:endocytic recycling"/>
    <property type="evidence" value="ECO:0007669"/>
    <property type="project" value="TreeGrafter"/>
</dbReference>
<accession>A0A7K8SD96</accession>
<dbReference type="InterPro" id="IPR037835">
    <property type="entry name" value="SNX27_RA"/>
</dbReference>
<keyword evidence="3" id="KW-0967">Endosome</keyword>
<dbReference type="GO" id="GO:0006886">
    <property type="term" value="P:intracellular protein transport"/>
    <property type="evidence" value="ECO:0007669"/>
    <property type="project" value="TreeGrafter"/>
</dbReference>
<dbReference type="SMART" id="SM00312">
    <property type="entry name" value="PX"/>
    <property type="match status" value="1"/>
</dbReference>
<sequence>VADEEGEARPGARNGAGEGPPGGPRVVRIVKSESGYGFNVRGQVSEGGQLRSINGELYAPLQHVSAVLGGGAADRAGVRKGDRILEVFGIPEALECRDQQGHPPISRLSAFPSSFPKPLTPGGRGRAVGNIWEFWGLSPQVYNVYMAGRQLCSKRYREFAILHQNLKREFANFTFPRLPGKWPFSLSEQQLDARRRGLEEYLEKVCSIRVIGESDIMQEFLSESDENYNGVSDVELRVALPDVTTVTVRVKKNSTTDQVYQAVAAKVGMDSVTANYFALFEVINHSFVRKLAPNEFPHKLYVQNYTSAVPGTCLTLRKWLFTTEEEALLNDNDLAVAYFFHQAVDDVKKGYIKAEEKSYQLQKLCEQRKMVMYLNMLRTCEGYNEITFPHCSCDSRRKGHVISAISIRHFKLHACTEEGQLENQVIAFEWEEMQRWDTDEEGMAFCFEYARAEKKPRWVKIFTPYFNYMHECFERVFCELKWRKEV</sequence>
<dbReference type="CDD" id="cd01777">
    <property type="entry name" value="FERM_F1_SNX27"/>
    <property type="match status" value="1"/>
</dbReference>
<dbReference type="SUPFAM" id="SSF50156">
    <property type="entry name" value="PDZ domain-like"/>
    <property type="match status" value="1"/>
</dbReference>
<feature type="domain" description="PX" evidence="8">
    <location>
        <begin position="113"/>
        <end position="228"/>
    </location>
</feature>
<dbReference type="GO" id="GO:0007165">
    <property type="term" value="P:signal transduction"/>
    <property type="evidence" value="ECO:0007669"/>
    <property type="project" value="InterPro"/>
</dbReference>
<dbReference type="PROSITE" id="PS50195">
    <property type="entry name" value="PX"/>
    <property type="match status" value="1"/>
</dbReference>
<reference evidence="10 11" key="1">
    <citation type="submission" date="2019-09" db="EMBL/GenBank/DDBJ databases">
        <title>Bird 10,000 Genomes (B10K) Project - Family phase.</title>
        <authorList>
            <person name="Zhang G."/>
        </authorList>
    </citation>
    <scope>NUCLEOTIDE SEQUENCE [LARGE SCALE GENOMIC DNA]</scope>
    <source>
        <strain evidence="10">B10K-CU-031-12</strain>
        <tissue evidence="10">Muscle</tissue>
    </source>
</reference>
<evidence type="ECO:0000313" key="10">
    <source>
        <dbReference type="EMBL" id="NXF27298.1"/>
    </source>
</evidence>
<feature type="non-terminal residue" evidence="10">
    <location>
        <position position="1"/>
    </location>
</feature>
<evidence type="ECO:0000259" key="8">
    <source>
        <dbReference type="PROSITE" id="PS50195"/>
    </source>
</evidence>
<dbReference type="PROSITE" id="PS50106">
    <property type="entry name" value="PDZ"/>
    <property type="match status" value="1"/>
</dbReference>
<dbReference type="Gene3D" id="3.10.20.90">
    <property type="entry name" value="Phosphatidylinositol 3-kinase Catalytic Subunit, Chain A, domain 1"/>
    <property type="match status" value="1"/>
</dbReference>
<dbReference type="InterPro" id="IPR001683">
    <property type="entry name" value="PX_dom"/>
</dbReference>
<dbReference type="CDD" id="cd13338">
    <property type="entry name" value="FERM-like_C_SNX27"/>
    <property type="match status" value="1"/>
</dbReference>
<evidence type="ECO:0000259" key="9">
    <source>
        <dbReference type="PROSITE" id="PS50200"/>
    </source>
</evidence>
<name>A0A7K8SD96_9PASS</name>
<dbReference type="Gene3D" id="2.30.42.10">
    <property type="match status" value="1"/>
</dbReference>
<dbReference type="InterPro" id="IPR036871">
    <property type="entry name" value="PX_dom_sf"/>
</dbReference>
<dbReference type="Pfam" id="PF00787">
    <property type="entry name" value="PX"/>
    <property type="match status" value="1"/>
</dbReference>
<dbReference type="Gene3D" id="1.20.80.60">
    <property type="match status" value="1"/>
</dbReference>
<dbReference type="PANTHER" id="PTHR12431:SF19">
    <property type="entry name" value="SORTING NEXIN-27"/>
    <property type="match status" value="1"/>
</dbReference>
<dbReference type="SUPFAM" id="SSF64268">
    <property type="entry name" value="PX domain"/>
    <property type="match status" value="1"/>
</dbReference>
<comment type="caution">
    <text evidence="10">The sequence shown here is derived from an EMBL/GenBank/DDBJ whole genome shotgun (WGS) entry which is preliminary data.</text>
</comment>
<gene>
    <name evidence="10" type="primary">Snx27</name>
    <name evidence="10" type="ORF">RHOROS_R10363</name>
</gene>
<dbReference type="InterPro" id="IPR037827">
    <property type="entry name" value="SNX27_FERM-like_dom"/>
</dbReference>
<dbReference type="InterPro" id="IPR036034">
    <property type="entry name" value="PDZ_sf"/>
</dbReference>
<feature type="non-terminal residue" evidence="10">
    <location>
        <position position="486"/>
    </location>
</feature>
<dbReference type="GO" id="GO:0005769">
    <property type="term" value="C:early endosome"/>
    <property type="evidence" value="ECO:0007669"/>
    <property type="project" value="UniProtKB-SubCell"/>
</dbReference>
<feature type="domain" description="PDZ" evidence="7">
    <location>
        <begin position="26"/>
        <end position="95"/>
    </location>
</feature>
<dbReference type="InterPro" id="IPR000159">
    <property type="entry name" value="RA_dom"/>
</dbReference>
<dbReference type="InterPro" id="IPR029071">
    <property type="entry name" value="Ubiquitin-like_domsf"/>
</dbReference>
<proteinExistence type="predicted"/>
<dbReference type="EMBL" id="VWYZ01000768">
    <property type="protein sequence ID" value="NXF27298.1"/>
    <property type="molecule type" value="Genomic_DNA"/>
</dbReference>
<evidence type="ECO:0000259" key="7">
    <source>
        <dbReference type="PROSITE" id="PS50106"/>
    </source>
</evidence>
<evidence type="ECO:0000256" key="1">
    <source>
        <dbReference type="ARBA" id="ARBA00004184"/>
    </source>
</evidence>
<organism evidence="10 11">
    <name type="scientific">Rhodinocichla rosea</name>
    <dbReference type="NCBI Taxonomy" id="58203"/>
    <lineage>
        <taxon>Eukaryota</taxon>
        <taxon>Metazoa</taxon>
        <taxon>Chordata</taxon>
        <taxon>Craniata</taxon>
        <taxon>Vertebrata</taxon>
        <taxon>Euteleostomi</taxon>
        <taxon>Archelosauria</taxon>
        <taxon>Archosauria</taxon>
        <taxon>Dinosauria</taxon>
        <taxon>Saurischia</taxon>
        <taxon>Theropoda</taxon>
        <taxon>Coelurosauria</taxon>
        <taxon>Aves</taxon>
        <taxon>Neognathae</taxon>
        <taxon>Neoaves</taxon>
        <taxon>Telluraves</taxon>
        <taxon>Australaves</taxon>
        <taxon>Passeriformes</taxon>
        <taxon>Thraupidae</taxon>
        <taxon>Rhodinocichla</taxon>
    </lineage>
</organism>
<dbReference type="AlphaFoldDB" id="A0A7K8SD96"/>
<evidence type="ECO:0000313" key="11">
    <source>
        <dbReference type="Proteomes" id="UP000574210"/>
    </source>
</evidence>
<dbReference type="Proteomes" id="UP000574210">
    <property type="component" value="Unassembled WGS sequence"/>
</dbReference>
<dbReference type="InterPro" id="IPR001478">
    <property type="entry name" value="PDZ"/>
</dbReference>
<dbReference type="FunFam" id="3.10.20.90:FF:000075">
    <property type="entry name" value="sorting nexin-27 isoform X2"/>
    <property type="match status" value="1"/>
</dbReference>
<evidence type="ECO:0000256" key="4">
    <source>
        <dbReference type="ARBA" id="ARBA00023121"/>
    </source>
</evidence>
<dbReference type="Pfam" id="PF00788">
    <property type="entry name" value="RA"/>
    <property type="match status" value="1"/>
</dbReference>
<dbReference type="SUPFAM" id="SSF54236">
    <property type="entry name" value="Ubiquitin-like"/>
    <property type="match status" value="1"/>
</dbReference>
<evidence type="ECO:0000256" key="2">
    <source>
        <dbReference type="ARBA" id="ARBA00004412"/>
    </source>
</evidence>
<dbReference type="FunFam" id="1.20.80.60:FF:000002">
    <property type="entry name" value="sorting nexin-27 isoform X2"/>
    <property type="match status" value="1"/>
</dbReference>
<keyword evidence="4" id="KW-0446">Lipid-binding</keyword>
<evidence type="ECO:0000256" key="3">
    <source>
        <dbReference type="ARBA" id="ARBA00022753"/>
    </source>
</evidence>
<dbReference type="Pfam" id="PF00595">
    <property type="entry name" value="PDZ"/>
    <property type="match status" value="1"/>
</dbReference>
<dbReference type="Gene3D" id="3.30.1520.10">
    <property type="entry name" value="Phox-like domain"/>
    <property type="match status" value="1"/>
</dbReference>